<evidence type="ECO:0000256" key="2">
    <source>
        <dbReference type="ARBA" id="ARBA00006247"/>
    </source>
</evidence>
<dbReference type="Gene3D" id="3.40.630.10">
    <property type="entry name" value="Zn peptidases"/>
    <property type="match status" value="1"/>
</dbReference>
<dbReference type="InterPro" id="IPR036264">
    <property type="entry name" value="Bact_exopeptidase_dim_dom"/>
</dbReference>
<dbReference type="SUPFAM" id="SSF55031">
    <property type="entry name" value="Bacterial exopeptidase dimerisation domain"/>
    <property type="match status" value="1"/>
</dbReference>
<feature type="domain" description="Peptidase M20 dimerisation" evidence="6">
    <location>
        <begin position="196"/>
        <end position="336"/>
    </location>
</feature>
<dbReference type="EMBL" id="DXDC01000390">
    <property type="protein sequence ID" value="HIY67164.1"/>
    <property type="molecule type" value="Genomic_DNA"/>
</dbReference>
<dbReference type="InterPro" id="IPR050072">
    <property type="entry name" value="Peptidase_M20A"/>
</dbReference>
<evidence type="ECO:0000256" key="1">
    <source>
        <dbReference type="ARBA" id="ARBA00001947"/>
    </source>
</evidence>
<protein>
    <submittedName>
        <fullName evidence="7">M20/M25/M40 family metallo-hydrolase</fullName>
    </submittedName>
</protein>
<dbReference type="PANTHER" id="PTHR43808">
    <property type="entry name" value="ACETYLORNITHINE DEACETYLASE"/>
    <property type="match status" value="1"/>
</dbReference>
<dbReference type="AlphaFoldDB" id="A0A9D1YWL7"/>
<dbReference type="InterPro" id="IPR002933">
    <property type="entry name" value="Peptidase_M20"/>
</dbReference>
<dbReference type="GO" id="GO:0016787">
    <property type="term" value="F:hydrolase activity"/>
    <property type="evidence" value="ECO:0007669"/>
    <property type="project" value="UniProtKB-KW"/>
</dbReference>
<evidence type="ECO:0000256" key="4">
    <source>
        <dbReference type="ARBA" id="ARBA00022801"/>
    </source>
</evidence>
<dbReference type="PROSITE" id="PS00758">
    <property type="entry name" value="ARGE_DAPE_CPG2_1"/>
    <property type="match status" value="1"/>
</dbReference>
<dbReference type="Gene3D" id="1.10.150.900">
    <property type="match status" value="1"/>
</dbReference>
<dbReference type="InterPro" id="IPR001261">
    <property type="entry name" value="ArgE/DapE_CS"/>
</dbReference>
<dbReference type="NCBIfam" id="NF005913">
    <property type="entry name" value="PRK07906.1"/>
    <property type="match status" value="1"/>
</dbReference>
<keyword evidence="4" id="KW-0378">Hydrolase</keyword>
<dbReference type="SUPFAM" id="SSF53187">
    <property type="entry name" value="Zn-dependent exopeptidases"/>
    <property type="match status" value="1"/>
</dbReference>
<accession>A0A9D1YWL7</accession>
<keyword evidence="5" id="KW-0862">Zinc</keyword>
<dbReference type="Pfam" id="PF07687">
    <property type="entry name" value="M20_dimer"/>
    <property type="match status" value="1"/>
</dbReference>
<reference evidence="7" key="1">
    <citation type="journal article" date="2021" name="PeerJ">
        <title>Extensive microbial diversity within the chicken gut microbiome revealed by metagenomics and culture.</title>
        <authorList>
            <person name="Gilroy R."/>
            <person name="Ravi A."/>
            <person name="Getino M."/>
            <person name="Pursley I."/>
            <person name="Horton D.L."/>
            <person name="Alikhan N.F."/>
            <person name="Baker D."/>
            <person name="Gharbi K."/>
            <person name="Hall N."/>
            <person name="Watson M."/>
            <person name="Adriaenssens E.M."/>
            <person name="Foster-Nyarko E."/>
            <person name="Jarju S."/>
            <person name="Secka A."/>
            <person name="Antonio M."/>
            <person name="Oren A."/>
            <person name="Chaudhuri R.R."/>
            <person name="La Ragione R."/>
            <person name="Hildebrand F."/>
            <person name="Pallen M.J."/>
        </authorList>
    </citation>
    <scope>NUCLEOTIDE SEQUENCE</scope>
    <source>
        <strain evidence="7">ChiGjej1B1-98</strain>
    </source>
</reference>
<gene>
    <name evidence="7" type="ORF">H9830_12915</name>
</gene>
<dbReference type="InterPro" id="IPR011650">
    <property type="entry name" value="Peptidase_M20_dimer"/>
</dbReference>
<sequence length="439" mass="47423">MLTPTTPAELCAHLIRFDTSNFGEGESRGETPLAEEIARMLTAAGYAPELYAREPQRASVAVRVPGRNRELPGLLVHGHLDVVPAEPDQWSVPPFEGVIKDGFIYGRGAVDMKDMVAMMLFTLLDWAEQAVVPERDILFLFVADEEDRGAWGASWLVNERPEVFDNIGASIGESGGHAIPLTAVDGSIVNLYPVAVAERGTLHMRLRAKGTSGHGSRPTRDSAVRKLIAATQRIESYEWPMEIGETVREYIEGANRALGHDVDLDSEEGVHLAIDRMGEAGIVARVTIRCSATTTVLRAGYKVNVIPGIAEAEVDVRCLPGTFEATKRTIEELVGPEVEATPIDPGPPTNFSSSSPWFASMKQAIHHHDPEGVVLPYCMGGGTDSKAFARLGMECFGFVPLTPDPDGRTTAGVHGVDERVPVSSVNGGQKLLSDFLVHV</sequence>
<evidence type="ECO:0000313" key="8">
    <source>
        <dbReference type="Proteomes" id="UP000824005"/>
    </source>
</evidence>
<evidence type="ECO:0000259" key="6">
    <source>
        <dbReference type="Pfam" id="PF07687"/>
    </source>
</evidence>
<dbReference type="PANTHER" id="PTHR43808:SF8">
    <property type="entry name" value="PEPTIDASE M20 DIMERISATION DOMAIN-CONTAINING PROTEIN"/>
    <property type="match status" value="1"/>
</dbReference>
<dbReference type="GO" id="GO:0046872">
    <property type="term" value="F:metal ion binding"/>
    <property type="evidence" value="ECO:0007669"/>
    <property type="project" value="UniProtKB-KW"/>
</dbReference>
<comment type="caution">
    <text evidence="7">The sequence shown here is derived from an EMBL/GenBank/DDBJ whole genome shotgun (WGS) entry which is preliminary data.</text>
</comment>
<evidence type="ECO:0000256" key="3">
    <source>
        <dbReference type="ARBA" id="ARBA00022723"/>
    </source>
</evidence>
<proteinExistence type="inferred from homology"/>
<reference evidence="7" key="2">
    <citation type="submission" date="2021-04" db="EMBL/GenBank/DDBJ databases">
        <authorList>
            <person name="Gilroy R."/>
        </authorList>
    </citation>
    <scope>NUCLEOTIDE SEQUENCE</scope>
    <source>
        <strain evidence="7">ChiGjej1B1-98</strain>
    </source>
</reference>
<evidence type="ECO:0000256" key="5">
    <source>
        <dbReference type="ARBA" id="ARBA00022833"/>
    </source>
</evidence>
<evidence type="ECO:0000313" key="7">
    <source>
        <dbReference type="EMBL" id="HIY67164.1"/>
    </source>
</evidence>
<comment type="cofactor">
    <cofactor evidence="1">
        <name>Zn(2+)</name>
        <dbReference type="ChEBI" id="CHEBI:29105"/>
    </cofactor>
</comment>
<dbReference type="Gene3D" id="3.30.70.360">
    <property type="match status" value="1"/>
</dbReference>
<keyword evidence="3" id="KW-0479">Metal-binding</keyword>
<organism evidence="7 8">
    <name type="scientific">Candidatus Agrococcus pullicola</name>
    <dbReference type="NCBI Taxonomy" id="2838429"/>
    <lineage>
        <taxon>Bacteria</taxon>
        <taxon>Bacillati</taxon>
        <taxon>Actinomycetota</taxon>
        <taxon>Actinomycetes</taxon>
        <taxon>Micrococcales</taxon>
        <taxon>Microbacteriaceae</taxon>
        <taxon>Agrococcus</taxon>
    </lineage>
</organism>
<dbReference type="Proteomes" id="UP000824005">
    <property type="component" value="Unassembled WGS sequence"/>
</dbReference>
<comment type="similarity">
    <text evidence="2">Belongs to the peptidase M20A family.</text>
</comment>
<name>A0A9D1YWL7_9MICO</name>
<dbReference type="Pfam" id="PF01546">
    <property type="entry name" value="Peptidase_M20"/>
    <property type="match status" value="1"/>
</dbReference>